<feature type="compositionally biased region" description="Polar residues" evidence="1">
    <location>
        <begin position="90"/>
        <end position="102"/>
    </location>
</feature>
<evidence type="ECO:0000256" key="1">
    <source>
        <dbReference type="SAM" id="MobiDB-lite"/>
    </source>
</evidence>
<feature type="region of interest" description="Disordered" evidence="1">
    <location>
        <begin position="1"/>
        <end position="21"/>
    </location>
</feature>
<evidence type="ECO:0000313" key="2">
    <source>
        <dbReference type="EMBL" id="ANZ74080.1"/>
    </source>
</evidence>
<dbReference type="AlphaFoldDB" id="A0A1B2J7U4"/>
<name>A0A1B2J7U4_PICPA</name>
<sequence>MNQDSALHFTPPLKPVSRANSMDPIPQPVKVPVEEFFIPPPGLVRRSTSNYKNEMSKAKLRRQGSAASKEEEKTIFDHMSPQNLKRRCSTEMSSALPNMDPSSVTIAERNGVEFTGHPKTDSLLDQVKEKGEHMYNKIHDKWENRFEFGLKSCDESSASVNAPTDNEEEEDPLSSRKGSFDFNEYKGVMYKKGK</sequence>
<organism evidence="2 3">
    <name type="scientific">Komagataella pastoris</name>
    <name type="common">Yeast</name>
    <name type="synonym">Pichia pastoris</name>
    <dbReference type="NCBI Taxonomy" id="4922"/>
    <lineage>
        <taxon>Eukaryota</taxon>
        <taxon>Fungi</taxon>
        <taxon>Dikarya</taxon>
        <taxon>Ascomycota</taxon>
        <taxon>Saccharomycotina</taxon>
        <taxon>Pichiomycetes</taxon>
        <taxon>Pichiales</taxon>
        <taxon>Pichiaceae</taxon>
        <taxon>Komagataella</taxon>
    </lineage>
</organism>
<evidence type="ECO:0000313" key="3">
    <source>
        <dbReference type="Proteomes" id="UP000094565"/>
    </source>
</evidence>
<dbReference type="OrthoDB" id="10280609at2759"/>
<reference evidence="2 3" key="1">
    <citation type="submission" date="2016-02" db="EMBL/GenBank/DDBJ databases">
        <title>Comparative genomic and transcriptomic foundation for Pichia pastoris.</title>
        <authorList>
            <person name="Love K.R."/>
            <person name="Shah K.A."/>
            <person name="Whittaker C.A."/>
            <person name="Wu J."/>
            <person name="Bartlett M.C."/>
            <person name="Ma D."/>
            <person name="Leeson R.L."/>
            <person name="Priest M."/>
            <person name="Young S.K."/>
            <person name="Love J.C."/>
        </authorList>
    </citation>
    <scope>NUCLEOTIDE SEQUENCE [LARGE SCALE GENOMIC DNA]</scope>
    <source>
        <strain evidence="2 3">ATCC 28485</strain>
    </source>
</reference>
<dbReference type="Proteomes" id="UP000094565">
    <property type="component" value="Chromosome 1"/>
</dbReference>
<feature type="compositionally biased region" description="Polar residues" evidence="1">
    <location>
        <begin position="155"/>
        <end position="164"/>
    </location>
</feature>
<keyword evidence="3" id="KW-1185">Reference proteome</keyword>
<gene>
    <name evidence="2" type="ORF">ATY40_BA7501410</name>
</gene>
<protein>
    <submittedName>
        <fullName evidence="2">BA75_01410T0</fullName>
    </submittedName>
</protein>
<feature type="region of interest" description="Disordered" evidence="1">
    <location>
        <begin position="42"/>
        <end position="102"/>
    </location>
</feature>
<accession>A0A1B2J7U4</accession>
<feature type="region of interest" description="Disordered" evidence="1">
    <location>
        <begin position="155"/>
        <end position="180"/>
    </location>
</feature>
<proteinExistence type="predicted"/>
<dbReference type="EMBL" id="CP014584">
    <property type="protein sequence ID" value="ANZ74080.1"/>
    <property type="molecule type" value="Genomic_DNA"/>
</dbReference>